<evidence type="ECO:0000313" key="4">
    <source>
        <dbReference type="Proteomes" id="UP001153069"/>
    </source>
</evidence>
<keyword evidence="2" id="KW-1133">Transmembrane helix</keyword>
<dbReference type="Gene3D" id="3.40.50.300">
    <property type="entry name" value="P-loop containing nucleotide triphosphate hydrolases"/>
    <property type="match status" value="1"/>
</dbReference>
<name>A0A9N8DTJ1_9STRA</name>
<evidence type="ECO:0000313" key="3">
    <source>
        <dbReference type="EMBL" id="CAB9506435.1"/>
    </source>
</evidence>
<dbReference type="Proteomes" id="UP001153069">
    <property type="component" value="Unassembled WGS sequence"/>
</dbReference>
<feature type="region of interest" description="Disordered" evidence="1">
    <location>
        <begin position="44"/>
        <end position="139"/>
    </location>
</feature>
<feature type="compositionally biased region" description="Polar residues" evidence="1">
    <location>
        <begin position="63"/>
        <end position="77"/>
    </location>
</feature>
<reference evidence="3" key="1">
    <citation type="submission" date="2020-06" db="EMBL/GenBank/DDBJ databases">
        <authorList>
            <consortium name="Plant Systems Biology data submission"/>
        </authorList>
    </citation>
    <scope>NUCLEOTIDE SEQUENCE</scope>
    <source>
        <strain evidence="3">D6</strain>
    </source>
</reference>
<evidence type="ECO:0000256" key="2">
    <source>
        <dbReference type="SAM" id="Phobius"/>
    </source>
</evidence>
<keyword evidence="2" id="KW-0472">Membrane</keyword>
<feature type="compositionally biased region" description="Low complexity" evidence="1">
    <location>
        <begin position="44"/>
        <end position="62"/>
    </location>
</feature>
<gene>
    <name evidence="3" type="ORF">SEMRO_266_G103290.1</name>
</gene>
<evidence type="ECO:0000256" key="1">
    <source>
        <dbReference type="SAM" id="MobiDB-lite"/>
    </source>
</evidence>
<keyword evidence="4" id="KW-1185">Reference proteome</keyword>
<dbReference type="AlphaFoldDB" id="A0A9N8DTJ1"/>
<dbReference type="InterPro" id="IPR027417">
    <property type="entry name" value="P-loop_NTPase"/>
</dbReference>
<protein>
    <submittedName>
        <fullName evidence="3">Uncharacterized protein</fullName>
    </submittedName>
</protein>
<proteinExistence type="predicted"/>
<feature type="compositionally biased region" description="Low complexity" evidence="1">
    <location>
        <begin position="119"/>
        <end position="139"/>
    </location>
</feature>
<organism evidence="3 4">
    <name type="scientific">Seminavis robusta</name>
    <dbReference type="NCBI Taxonomy" id="568900"/>
    <lineage>
        <taxon>Eukaryota</taxon>
        <taxon>Sar</taxon>
        <taxon>Stramenopiles</taxon>
        <taxon>Ochrophyta</taxon>
        <taxon>Bacillariophyta</taxon>
        <taxon>Bacillariophyceae</taxon>
        <taxon>Bacillariophycidae</taxon>
        <taxon>Naviculales</taxon>
        <taxon>Naviculaceae</taxon>
        <taxon>Seminavis</taxon>
    </lineage>
</organism>
<dbReference type="EMBL" id="CAICTM010000265">
    <property type="protein sequence ID" value="CAB9506435.1"/>
    <property type="molecule type" value="Genomic_DNA"/>
</dbReference>
<feature type="transmembrane region" description="Helical" evidence="2">
    <location>
        <begin position="12"/>
        <end position="30"/>
    </location>
</feature>
<dbReference type="OrthoDB" id="52000at2759"/>
<keyword evidence="2" id="KW-0812">Transmembrane</keyword>
<comment type="caution">
    <text evidence="3">The sequence shown here is derived from an EMBL/GenBank/DDBJ whole genome shotgun (WGS) entry which is preliminary data.</text>
</comment>
<sequence>MTSSSSPLGFRNAMFGVVAVVMMLSTILQFNRSVMILLVSSDTSTTVISTTPTTTSTTSTSSGNNGTAVSVVINNNNSEKDKDAVTTASSRKRGRRTMKNPENKKPPVTKPPKKESQEEVATATTTTTEVTPTSSLVPTEPTTTAITVTTNEANNWTVDFQVESFDLNATIAQVMDRWELGNSSSILHTLLADVYGHENEYQPDKDVIVFFHPLKSGGTSVSNVLEKSIGGVVPGSHESGSFNFKGWQERYYKDSQKHKRETSQDLSRQEWFHRHKVIFSHSGYRRVNQQLSDAAGMYRYTKSNLPLKRVQQVTMLRDPMSLVASNFNEWMCKGAKWAKKAQLYGIPQTNATNACDGYSLNELTLARIESNKRECSGRTEAQLKQKKPHRRRICKAFQAGQLDDSPHCASIHAFLAGGKEGTENILTNLHHYPKNSNPRMSVEQHVHNAVRYLGGIDAVETDAQGESPPYGGDMMWFGITERMKESMCLLHYKLNVPWHELPTRRMQSCRPVTYWTDDDKAFFNQTNRLARVLHQAANAVLDMQLTKARHEIVQKKQRGVVLPDGIEECMAPKLPTKETDKK</sequence>
<accession>A0A9N8DTJ1</accession>